<accession>U2WT36</accession>
<dbReference type="EC" id="2.1.1.163" evidence="6"/>
<dbReference type="EC" id="2.1.1.201" evidence="6"/>
<evidence type="ECO:0000313" key="7">
    <source>
        <dbReference type="EMBL" id="ERL46715.1"/>
    </source>
</evidence>
<feature type="binding site" evidence="6">
    <location>
        <position position="76"/>
    </location>
    <ligand>
        <name>S-adenosyl-L-methionine</name>
        <dbReference type="ChEBI" id="CHEBI:59789"/>
    </ligand>
</feature>
<dbReference type="InterPro" id="IPR029063">
    <property type="entry name" value="SAM-dependent_MTases_sf"/>
</dbReference>
<keyword evidence="3 6" id="KW-0808">Transferase</keyword>
<keyword evidence="5 6" id="KW-0949">S-adenosyl-L-methionine</keyword>
<dbReference type="GO" id="GO:0016301">
    <property type="term" value="F:kinase activity"/>
    <property type="evidence" value="ECO:0007669"/>
    <property type="project" value="UniProtKB-KW"/>
</dbReference>
<dbReference type="PANTHER" id="PTHR43591">
    <property type="entry name" value="METHYLTRANSFERASE"/>
    <property type="match status" value="1"/>
</dbReference>
<protein>
    <recommendedName>
        <fullName evidence="6">Ubiquinone/menaquinone biosynthesis C-methyltransferase UbiE</fullName>
        <ecNumber evidence="6">2.1.1.163</ecNumber>
        <ecNumber evidence="6">2.1.1.201</ecNumber>
    </recommendedName>
    <alternativeName>
        <fullName evidence="6">2-methoxy-6-polyprenyl-1,4-benzoquinol methylase</fullName>
    </alternativeName>
    <alternativeName>
        <fullName evidence="6">Demethylmenaquinone methyltransferase</fullName>
    </alternativeName>
</protein>
<dbReference type="Proteomes" id="UP000016762">
    <property type="component" value="Unassembled WGS sequence"/>
</dbReference>
<proteinExistence type="inferred from homology"/>
<reference evidence="7 8" key="1">
    <citation type="journal article" date="2014" name="FEMS Microbiol. Ecol.">
        <title>Genomic differentiation among two strains of the PS1 clade isolated from geographically separated marine habitats.</title>
        <authorList>
            <person name="Jimenez-Infante F."/>
            <person name="Ngugi D.K."/>
            <person name="Alam I."/>
            <person name="Rashid M."/>
            <person name="Baalawi W."/>
            <person name="Kamau A.A."/>
            <person name="Bajic V.B."/>
            <person name="Stingl U."/>
        </authorList>
    </citation>
    <scope>NUCLEOTIDE SEQUENCE [LARGE SCALE GENOMIC DNA]</scope>
    <source>
        <strain evidence="7 8">RS24</strain>
    </source>
</reference>
<comment type="caution">
    <text evidence="7">The sequence shown here is derived from an EMBL/GenBank/DDBJ whole genome shotgun (WGS) entry which is preliminary data.</text>
</comment>
<dbReference type="CDD" id="cd02440">
    <property type="entry name" value="AdoMet_MTases"/>
    <property type="match status" value="1"/>
</dbReference>
<dbReference type="STRING" id="1397666.RS24_01723"/>
<dbReference type="AlphaFoldDB" id="U2WT36"/>
<dbReference type="Pfam" id="PF01209">
    <property type="entry name" value="Ubie_methyltran"/>
    <property type="match status" value="1"/>
</dbReference>
<dbReference type="NCBIfam" id="NF001242">
    <property type="entry name" value="PRK00216.1-3"/>
    <property type="match status" value="1"/>
</dbReference>
<dbReference type="Gene3D" id="3.40.50.150">
    <property type="entry name" value="Vaccinia Virus protein VP39"/>
    <property type="match status" value="1"/>
</dbReference>
<comment type="pathway">
    <text evidence="6">Quinol/quinone metabolism; menaquinone biosynthesis; menaquinol from 1,4-dihydroxy-2-naphthoate: step 2/2.</text>
</comment>
<dbReference type="EMBL" id="AWXE01000004">
    <property type="protein sequence ID" value="ERL46715.1"/>
    <property type="molecule type" value="Genomic_DNA"/>
</dbReference>
<dbReference type="eggNOG" id="COG2226">
    <property type="taxonomic scope" value="Bacteria"/>
</dbReference>
<dbReference type="GO" id="GO:0008425">
    <property type="term" value="F:2-methoxy-6-polyprenyl-1,4-benzoquinol methyltransferase activity"/>
    <property type="evidence" value="ECO:0007669"/>
    <property type="project" value="UniProtKB-UniRule"/>
</dbReference>
<dbReference type="SUPFAM" id="SSF53335">
    <property type="entry name" value="S-adenosyl-L-methionine-dependent methyltransferases"/>
    <property type="match status" value="1"/>
</dbReference>
<dbReference type="HAMAP" id="MF_01813">
    <property type="entry name" value="MenG_UbiE_methyltr"/>
    <property type="match status" value="1"/>
</dbReference>
<dbReference type="PATRIC" id="fig|1397666.3.peg.1612"/>
<dbReference type="RefSeq" id="WP_021777693.1">
    <property type="nucleotide sequence ID" value="NZ_AWXE01000004.1"/>
</dbReference>
<organism evidence="7 8">
    <name type="scientific">Candidatus Micropelagius thuwalensis</name>
    <dbReference type="NCBI Taxonomy" id="1397666"/>
    <lineage>
        <taxon>Bacteria</taxon>
        <taxon>Pseudomonadati</taxon>
        <taxon>Pseudomonadota</taxon>
        <taxon>Alphaproteobacteria</taxon>
        <taxon>PS1 clade</taxon>
        <taxon>Candidatus Micropelagius</taxon>
    </lineage>
</organism>
<sequence>MTEKTTTASFGREDVPIDEKQKRVHRVFESVADKYDVMNDLMSGGLHRVWKQHMVNSLALPNGNRDFHLLDVAGGTGDIAFKAAAQAGNGFAAIILDINEAMLQAGQARLEKKKNISHPEKINFTVGNAEALALPDGFFDAYTIAFGIRNVTHRDKALAEAYRVLKPGGRFLCLEFSHVADPILGRLYDRWSFNVIPKVGKLIAGDEEAYNYLVESIRRFPKPDNFSREIEAAGFSHVRHEKLSGGIVALHSAWRV</sequence>
<gene>
    <name evidence="7" type="primary">phoR</name>
    <name evidence="6" type="synonym">ubiE</name>
    <name evidence="7" type="ORF">RS24_01723</name>
</gene>
<evidence type="ECO:0000256" key="5">
    <source>
        <dbReference type="ARBA" id="ARBA00022691"/>
    </source>
</evidence>
<dbReference type="PROSITE" id="PS51608">
    <property type="entry name" value="SAM_MT_UBIE"/>
    <property type="match status" value="1"/>
</dbReference>
<dbReference type="PROSITE" id="PS01183">
    <property type="entry name" value="UBIE_1"/>
    <property type="match status" value="1"/>
</dbReference>
<dbReference type="UniPathway" id="UPA00232"/>
<dbReference type="OrthoDB" id="9808140at2"/>
<keyword evidence="1 6" id="KW-0474">Menaquinone biosynthesis</keyword>
<dbReference type="GO" id="GO:0009060">
    <property type="term" value="P:aerobic respiration"/>
    <property type="evidence" value="ECO:0007669"/>
    <property type="project" value="UniProtKB-UniRule"/>
</dbReference>
<comment type="similarity">
    <text evidence="6">Belongs to the class I-like SAM-binding methyltransferase superfamily. MenG/UbiE family.</text>
</comment>
<dbReference type="GO" id="GO:0009234">
    <property type="term" value="P:menaquinone biosynthetic process"/>
    <property type="evidence" value="ECO:0007669"/>
    <property type="project" value="UniProtKB-UniRule"/>
</dbReference>
<keyword evidence="4 6" id="KW-0831">Ubiquinone biosynthesis</keyword>
<dbReference type="UniPathway" id="UPA00079">
    <property type="reaction ID" value="UER00169"/>
</dbReference>
<keyword evidence="8" id="KW-1185">Reference proteome</keyword>
<dbReference type="GO" id="GO:0032259">
    <property type="term" value="P:methylation"/>
    <property type="evidence" value="ECO:0007669"/>
    <property type="project" value="UniProtKB-KW"/>
</dbReference>
<name>U2WT36_9PROT</name>
<dbReference type="PANTHER" id="PTHR43591:SF24">
    <property type="entry name" value="2-METHOXY-6-POLYPRENYL-1,4-BENZOQUINOL METHYLASE, MITOCHONDRIAL"/>
    <property type="match status" value="1"/>
</dbReference>
<evidence type="ECO:0000256" key="6">
    <source>
        <dbReference type="HAMAP-Rule" id="MF_01813"/>
    </source>
</evidence>
<keyword evidence="7" id="KW-0418">Kinase</keyword>
<comment type="caution">
    <text evidence="6">Lacks conserved residue(s) required for the propagation of feature annotation.</text>
</comment>
<evidence type="ECO:0000256" key="2">
    <source>
        <dbReference type="ARBA" id="ARBA00022603"/>
    </source>
</evidence>
<feature type="binding site" evidence="6">
    <location>
        <begin position="128"/>
        <end position="129"/>
    </location>
    <ligand>
        <name>S-adenosyl-L-methionine</name>
        <dbReference type="ChEBI" id="CHEBI:59789"/>
    </ligand>
</feature>
<evidence type="ECO:0000256" key="1">
    <source>
        <dbReference type="ARBA" id="ARBA00022428"/>
    </source>
</evidence>
<comment type="pathway">
    <text evidence="6">Cofactor biosynthesis; ubiquinone biosynthesis.</text>
</comment>
<comment type="catalytic activity">
    <reaction evidence="6">
        <text>a 2-methoxy-6-(all-trans-polyprenyl)benzene-1,4-diol + S-adenosyl-L-methionine = a 5-methoxy-2-methyl-3-(all-trans-polyprenyl)benzene-1,4-diol + S-adenosyl-L-homocysteine + H(+)</text>
        <dbReference type="Rhea" id="RHEA:28286"/>
        <dbReference type="Rhea" id="RHEA-COMP:10858"/>
        <dbReference type="Rhea" id="RHEA-COMP:10859"/>
        <dbReference type="ChEBI" id="CHEBI:15378"/>
        <dbReference type="ChEBI" id="CHEBI:57856"/>
        <dbReference type="ChEBI" id="CHEBI:59789"/>
        <dbReference type="ChEBI" id="CHEBI:84166"/>
        <dbReference type="ChEBI" id="CHEBI:84167"/>
        <dbReference type="EC" id="2.1.1.201"/>
    </reaction>
</comment>
<dbReference type="GO" id="GO:0043770">
    <property type="term" value="F:demethylmenaquinone methyltransferase activity"/>
    <property type="evidence" value="ECO:0007669"/>
    <property type="project" value="UniProtKB-UniRule"/>
</dbReference>
<comment type="function">
    <text evidence="6">Methyltransferase required for the conversion of demethylmenaquinol (DMKH2) to menaquinol (MKH2) and the conversion of 2-polyprenyl-6-methoxy-1,4-benzoquinol (DDMQH2) to 2-polyprenyl-3-methyl-6-methoxy-1,4-benzoquinol (DMQH2).</text>
</comment>
<keyword evidence="2 6" id="KW-0489">Methyltransferase</keyword>
<evidence type="ECO:0000256" key="4">
    <source>
        <dbReference type="ARBA" id="ARBA00022688"/>
    </source>
</evidence>
<evidence type="ECO:0000256" key="3">
    <source>
        <dbReference type="ARBA" id="ARBA00022679"/>
    </source>
</evidence>
<evidence type="ECO:0000313" key="8">
    <source>
        <dbReference type="Proteomes" id="UP000016762"/>
    </source>
</evidence>
<dbReference type="NCBIfam" id="TIGR01934">
    <property type="entry name" value="MenG_MenH_UbiE"/>
    <property type="match status" value="1"/>
</dbReference>
<feature type="binding site" evidence="6">
    <location>
        <position position="97"/>
    </location>
    <ligand>
        <name>S-adenosyl-L-methionine</name>
        <dbReference type="ChEBI" id="CHEBI:59789"/>
    </ligand>
</feature>
<comment type="catalytic activity">
    <reaction evidence="6">
        <text>a 2-demethylmenaquinol + S-adenosyl-L-methionine = a menaquinol + S-adenosyl-L-homocysteine + H(+)</text>
        <dbReference type="Rhea" id="RHEA:42640"/>
        <dbReference type="Rhea" id="RHEA-COMP:9539"/>
        <dbReference type="Rhea" id="RHEA-COMP:9563"/>
        <dbReference type="ChEBI" id="CHEBI:15378"/>
        <dbReference type="ChEBI" id="CHEBI:18151"/>
        <dbReference type="ChEBI" id="CHEBI:55437"/>
        <dbReference type="ChEBI" id="CHEBI:57856"/>
        <dbReference type="ChEBI" id="CHEBI:59789"/>
        <dbReference type="EC" id="2.1.1.163"/>
    </reaction>
</comment>
<dbReference type="PROSITE" id="PS01184">
    <property type="entry name" value="UBIE_2"/>
    <property type="match status" value="1"/>
</dbReference>
<dbReference type="InterPro" id="IPR023576">
    <property type="entry name" value="UbiE/COQ5_MeTrFase_CS"/>
</dbReference>
<dbReference type="InterPro" id="IPR004033">
    <property type="entry name" value="UbiE/COQ5_MeTrFase"/>
</dbReference>